<feature type="transmembrane region" description="Helical" evidence="2">
    <location>
        <begin position="120"/>
        <end position="144"/>
    </location>
</feature>
<keyword evidence="2" id="KW-0472">Membrane</keyword>
<feature type="domain" description="DUF4396" evidence="3">
    <location>
        <begin position="87"/>
        <end position="223"/>
    </location>
</feature>
<gene>
    <name evidence="4" type="ORF">TWF679_004824</name>
</gene>
<feature type="transmembrane region" description="Helical" evidence="2">
    <location>
        <begin position="156"/>
        <end position="175"/>
    </location>
</feature>
<feature type="transmembrane region" description="Helical" evidence="2">
    <location>
        <begin position="95"/>
        <end position="114"/>
    </location>
</feature>
<reference evidence="4" key="1">
    <citation type="submission" date="2019-06" db="EMBL/GenBank/DDBJ databases">
        <authorList>
            <person name="Palmer J.M."/>
        </authorList>
    </citation>
    <scope>NUCLEOTIDE SEQUENCE</scope>
    <source>
        <strain evidence="4">TWF679</strain>
    </source>
</reference>
<dbReference type="InterPro" id="IPR025509">
    <property type="entry name" value="DUF4396"/>
</dbReference>
<dbReference type="EMBL" id="WIWT01000022">
    <property type="protein sequence ID" value="KAF3214449.1"/>
    <property type="molecule type" value="Genomic_DNA"/>
</dbReference>
<evidence type="ECO:0000259" key="3">
    <source>
        <dbReference type="Pfam" id="PF14342"/>
    </source>
</evidence>
<keyword evidence="2" id="KW-0812">Transmembrane</keyword>
<dbReference type="AlphaFoldDB" id="A0A8H8VDE1"/>
<name>A0A8H8VDE1_ORBOL</name>
<evidence type="ECO:0000313" key="4">
    <source>
        <dbReference type="EMBL" id="KAF3214449.1"/>
    </source>
</evidence>
<organism evidence="4 5">
    <name type="scientific">Orbilia oligospora</name>
    <name type="common">Nematode-trapping fungus</name>
    <name type="synonym">Arthrobotrys oligospora</name>
    <dbReference type="NCBI Taxonomy" id="2813651"/>
    <lineage>
        <taxon>Eukaryota</taxon>
        <taxon>Fungi</taxon>
        <taxon>Dikarya</taxon>
        <taxon>Ascomycota</taxon>
        <taxon>Pezizomycotina</taxon>
        <taxon>Orbiliomycetes</taxon>
        <taxon>Orbiliales</taxon>
        <taxon>Orbiliaceae</taxon>
        <taxon>Orbilia</taxon>
    </lineage>
</organism>
<sequence length="226" mass="24583">MLALRANLHRSYLSPARYLSPTGDISRGIWKVKNTLILQKIRWKCSGTSDTKSTCSKAGTSTSSTATAAGNTATSSSSAGFWSSRQTWNRAMVNTFRCLVGCTAGDFSAMWYLQAFHPEIGIGSIMAVSMASGLSTSLLLETVLLKYGRDKLPWPAAAKTAAGMSMISMLTMEMVQNMVDYHLTGGSVQFESPMFWMAAVVSMSAGFLAPLPYNYHRLRKYGKGCH</sequence>
<feature type="region of interest" description="Disordered" evidence="1">
    <location>
        <begin position="47"/>
        <end position="80"/>
    </location>
</feature>
<evidence type="ECO:0000313" key="5">
    <source>
        <dbReference type="Proteomes" id="UP000614610"/>
    </source>
</evidence>
<dbReference type="Proteomes" id="UP000614610">
    <property type="component" value="Unassembled WGS sequence"/>
</dbReference>
<evidence type="ECO:0000256" key="1">
    <source>
        <dbReference type="SAM" id="MobiDB-lite"/>
    </source>
</evidence>
<feature type="transmembrane region" description="Helical" evidence="2">
    <location>
        <begin position="195"/>
        <end position="213"/>
    </location>
</feature>
<comment type="caution">
    <text evidence="4">The sequence shown here is derived from an EMBL/GenBank/DDBJ whole genome shotgun (WGS) entry which is preliminary data.</text>
</comment>
<feature type="compositionally biased region" description="Low complexity" evidence="1">
    <location>
        <begin position="51"/>
        <end position="80"/>
    </location>
</feature>
<dbReference type="OrthoDB" id="2128064at2759"/>
<evidence type="ECO:0000256" key="2">
    <source>
        <dbReference type="SAM" id="Phobius"/>
    </source>
</evidence>
<keyword evidence="2" id="KW-1133">Transmembrane helix</keyword>
<dbReference type="Pfam" id="PF14342">
    <property type="entry name" value="DUF4396"/>
    <property type="match status" value="1"/>
</dbReference>
<accession>A0A8H8VDE1</accession>
<protein>
    <recommendedName>
        <fullName evidence="3">DUF4396 domain-containing protein</fullName>
    </recommendedName>
</protein>
<proteinExistence type="predicted"/>